<comment type="caution">
    <text evidence="1">The sequence shown here is derived from an EMBL/GenBank/DDBJ whole genome shotgun (WGS) entry which is preliminary data.</text>
</comment>
<protein>
    <submittedName>
        <fullName evidence="1">Uncharacterized protein</fullName>
    </submittedName>
</protein>
<evidence type="ECO:0000313" key="1">
    <source>
        <dbReference type="EMBL" id="KAI3691893.1"/>
    </source>
</evidence>
<accession>A0ACB8Z3F9</accession>
<evidence type="ECO:0000313" key="2">
    <source>
        <dbReference type="Proteomes" id="UP001055879"/>
    </source>
</evidence>
<organism evidence="1 2">
    <name type="scientific">Arctium lappa</name>
    <name type="common">Greater burdock</name>
    <name type="synonym">Lappa major</name>
    <dbReference type="NCBI Taxonomy" id="4217"/>
    <lineage>
        <taxon>Eukaryota</taxon>
        <taxon>Viridiplantae</taxon>
        <taxon>Streptophyta</taxon>
        <taxon>Embryophyta</taxon>
        <taxon>Tracheophyta</taxon>
        <taxon>Spermatophyta</taxon>
        <taxon>Magnoliopsida</taxon>
        <taxon>eudicotyledons</taxon>
        <taxon>Gunneridae</taxon>
        <taxon>Pentapetalae</taxon>
        <taxon>asterids</taxon>
        <taxon>campanulids</taxon>
        <taxon>Asterales</taxon>
        <taxon>Asteraceae</taxon>
        <taxon>Carduoideae</taxon>
        <taxon>Cardueae</taxon>
        <taxon>Arctiinae</taxon>
        <taxon>Arctium</taxon>
    </lineage>
</organism>
<dbReference type="EMBL" id="CM042057">
    <property type="protein sequence ID" value="KAI3691893.1"/>
    <property type="molecule type" value="Genomic_DNA"/>
</dbReference>
<keyword evidence="2" id="KW-1185">Reference proteome</keyword>
<proteinExistence type="predicted"/>
<dbReference type="Proteomes" id="UP001055879">
    <property type="component" value="Linkage Group LG11"/>
</dbReference>
<reference evidence="2" key="1">
    <citation type="journal article" date="2022" name="Mol. Ecol. Resour.">
        <title>The genomes of chicory, endive, great burdock and yacon provide insights into Asteraceae palaeo-polyploidization history and plant inulin production.</title>
        <authorList>
            <person name="Fan W."/>
            <person name="Wang S."/>
            <person name="Wang H."/>
            <person name="Wang A."/>
            <person name="Jiang F."/>
            <person name="Liu H."/>
            <person name="Zhao H."/>
            <person name="Xu D."/>
            <person name="Zhang Y."/>
        </authorList>
    </citation>
    <scope>NUCLEOTIDE SEQUENCE [LARGE SCALE GENOMIC DNA]</scope>
    <source>
        <strain evidence="2">cv. Niubang</strain>
    </source>
</reference>
<sequence>MASGARKPATFFLLFVNLVLYLIVIVLASWAVNHAIEETHEQASVLSIPARIFPIYFPFGNMATGYVVLLSLLAGVVGFATTANGMNNVAQWDASNLYAASSSSLISWSLTVLAMGFACKEIDIGWSSSTLRALETILIIVTGTQLFGMIAIQAGIEEVLRYSGGRV</sequence>
<reference evidence="1 2" key="2">
    <citation type="journal article" date="2022" name="Mol. Ecol. Resour.">
        <title>The genomes of chicory, endive, great burdock and yacon provide insights into Asteraceae paleo-polyploidization history and plant inulin production.</title>
        <authorList>
            <person name="Fan W."/>
            <person name="Wang S."/>
            <person name="Wang H."/>
            <person name="Wang A."/>
            <person name="Jiang F."/>
            <person name="Liu H."/>
            <person name="Zhao H."/>
            <person name="Xu D."/>
            <person name="Zhang Y."/>
        </authorList>
    </citation>
    <scope>NUCLEOTIDE SEQUENCE [LARGE SCALE GENOMIC DNA]</scope>
    <source>
        <strain evidence="2">cv. Niubang</strain>
    </source>
</reference>
<name>A0ACB8Z3F9_ARCLA</name>
<gene>
    <name evidence="1" type="ORF">L6452_31696</name>
</gene>